<keyword evidence="3" id="KW-1185">Reference proteome</keyword>
<reference evidence="2 3" key="1">
    <citation type="submission" date="2015-01" db="EMBL/GenBank/DDBJ databases">
        <title>The Genome Sequence of Exophiala spinifera CBS89968.</title>
        <authorList>
            <consortium name="The Broad Institute Genomics Platform"/>
            <person name="Cuomo C."/>
            <person name="de Hoog S."/>
            <person name="Gorbushina A."/>
            <person name="Stielow B."/>
            <person name="Teixiera M."/>
            <person name="Abouelleil A."/>
            <person name="Chapman S.B."/>
            <person name="Priest M."/>
            <person name="Young S.K."/>
            <person name="Wortman J."/>
            <person name="Nusbaum C."/>
            <person name="Birren B."/>
        </authorList>
    </citation>
    <scope>NUCLEOTIDE SEQUENCE [LARGE SCALE GENOMIC DNA]</scope>
    <source>
        <strain evidence="2 3">CBS 89968</strain>
    </source>
</reference>
<dbReference type="AlphaFoldDB" id="A0A0D1ZLN2"/>
<proteinExistence type="predicted"/>
<sequence>MLLWSPMAYKYRAVRPLDRSAIANLALSFQTTLSDYLFLDRLVDSGVMPSPWTGLNERKLLLCIIDQKNTFKWQHIAQSMGPQFSAEACRFHTKLTARMPYQWTPERERRMLLVAIASANLKPSADTWTKVSQLLGGGLTPSAVSQKYYKLRNEFAKLPDGGQPPSSSPTSTSTSSSTPSTPTKRKVSDSDGSEEEEEPKKPTPPSKRARKTKREALDGVPFSNSSGSFTSGIREEDMAAKVMTMTPGNMFEQQQPYNMHEQFFIPVNMPAEEDNARGVNNGFSC</sequence>
<name>A0A0D1ZLN2_9EURO</name>
<dbReference type="OrthoDB" id="4159272at2759"/>
<evidence type="ECO:0008006" key="4">
    <source>
        <dbReference type="Google" id="ProtNLM"/>
    </source>
</evidence>
<feature type="compositionally biased region" description="Polar residues" evidence="1">
    <location>
        <begin position="222"/>
        <end position="231"/>
    </location>
</feature>
<feature type="compositionally biased region" description="Low complexity" evidence="1">
    <location>
        <begin position="164"/>
        <end position="182"/>
    </location>
</feature>
<evidence type="ECO:0000313" key="2">
    <source>
        <dbReference type="EMBL" id="KIW13747.1"/>
    </source>
</evidence>
<evidence type="ECO:0000256" key="1">
    <source>
        <dbReference type="SAM" id="MobiDB-lite"/>
    </source>
</evidence>
<organism evidence="2 3">
    <name type="scientific">Exophiala spinifera</name>
    <dbReference type="NCBI Taxonomy" id="91928"/>
    <lineage>
        <taxon>Eukaryota</taxon>
        <taxon>Fungi</taxon>
        <taxon>Dikarya</taxon>
        <taxon>Ascomycota</taxon>
        <taxon>Pezizomycotina</taxon>
        <taxon>Eurotiomycetes</taxon>
        <taxon>Chaetothyriomycetidae</taxon>
        <taxon>Chaetothyriales</taxon>
        <taxon>Herpotrichiellaceae</taxon>
        <taxon>Exophiala</taxon>
    </lineage>
</organism>
<dbReference type="VEuPathDB" id="FungiDB:PV08_08938"/>
<dbReference type="Proteomes" id="UP000053328">
    <property type="component" value="Unassembled WGS sequence"/>
</dbReference>
<evidence type="ECO:0000313" key="3">
    <source>
        <dbReference type="Proteomes" id="UP000053328"/>
    </source>
</evidence>
<protein>
    <recommendedName>
        <fullName evidence="4">Myb-like domain-containing protein</fullName>
    </recommendedName>
</protein>
<feature type="region of interest" description="Disordered" evidence="1">
    <location>
        <begin position="156"/>
        <end position="232"/>
    </location>
</feature>
<dbReference type="HOGENOM" id="CLU_085117_0_0_1"/>
<gene>
    <name evidence="2" type="ORF">PV08_08938</name>
</gene>
<dbReference type="EMBL" id="KN847497">
    <property type="protein sequence ID" value="KIW13747.1"/>
    <property type="molecule type" value="Genomic_DNA"/>
</dbReference>
<accession>A0A0D1ZLN2</accession>
<dbReference type="GeneID" id="27336021"/>
<dbReference type="RefSeq" id="XP_016233963.1">
    <property type="nucleotide sequence ID" value="XM_016383260.1"/>
</dbReference>